<dbReference type="PANTHER" id="PTHR46638:SF1">
    <property type="entry name" value="CORRINOID ADENOSYLTRANSFERASE"/>
    <property type="match status" value="1"/>
</dbReference>
<dbReference type="SUPFAM" id="SSF52540">
    <property type="entry name" value="P-loop containing nucleoside triphosphate hydrolases"/>
    <property type="match status" value="1"/>
</dbReference>
<reference evidence="1" key="1">
    <citation type="submission" date="2020-08" db="EMBL/GenBank/DDBJ databases">
        <title>Genome public.</title>
        <authorList>
            <person name="Liu C."/>
            <person name="Sun Q."/>
        </authorList>
    </citation>
    <scope>NUCLEOTIDE SEQUENCE</scope>
    <source>
        <strain evidence="1">NSJ-15</strain>
    </source>
</reference>
<dbReference type="GO" id="GO:0009236">
    <property type="term" value="P:cobalamin biosynthetic process"/>
    <property type="evidence" value="ECO:0007669"/>
    <property type="project" value="InterPro"/>
</dbReference>
<keyword evidence="2" id="KW-1185">Reference proteome</keyword>
<comment type="caution">
    <text evidence="1">The sequence shown here is derived from an EMBL/GenBank/DDBJ whole genome shotgun (WGS) entry which is preliminary data.</text>
</comment>
<name>A0A8J6U0Q7_9FIRM</name>
<dbReference type="RefSeq" id="WP_093989957.1">
    <property type="nucleotide sequence ID" value="NZ_FYDD01000004.1"/>
</dbReference>
<dbReference type="Proteomes" id="UP000632659">
    <property type="component" value="Unassembled WGS sequence"/>
</dbReference>
<evidence type="ECO:0000313" key="2">
    <source>
        <dbReference type="Proteomes" id="UP000632659"/>
    </source>
</evidence>
<dbReference type="OrthoDB" id="9810309at2"/>
<dbReference type="GO" id="GO:0008817">
    <property type="term" value="F:corrinoid adenosyltransferase activity"/>
    <property type="evidence" value="ECO:0007669"/>
    <property type="project" value="InterPro"/>
</dbReference>
<dbReference type="PIRSF" id="PIRSF015617">
    <property type="entry name" value="Adensltrnsf_CobA"/>
    <property type="match status" value="1"/>
</dbReference>
<accession>A0A8J6U0Q7</accession>
<dbReference type="AlphaFoldDB" id="A0A8J6U0Q7"/>
<protein>
    <submittedName>
        <fullName evidence="1">Cob(I)yrinic acid a,c-diamide adenosyltransferase</fullName>
    </submittedName>
</protein>
<organism evidence="1 2">
    <name type="scientific">Massiliimalia timonensis</name>
    <dbReference type="NCBI Taxonomy" id="1987501"/>
    <lineage>
        <taxon>Bacteria</taxon>
        <taxon>Bacillati</taxon>
        <taxon>Bacillota</taxon>
        <taxon>Clostridia</taxon>
        <taxon>Eubacteriales</taxon>
        <taxon>Oscillospiraceae</taxon>
        <taxon>Massiliimalia</taxon>
    </lineage>
</organism>
<proteinExistence type="predicted"/>
<dbReference type="GO" id="GO:0005524">
    <property type="term" value="F:ATP binding"/>
    <property type="evidence" value="ECO:0007669"/>
    <property type="project" value="InterPro"/>
</dbReference>
<dbReference type="InterPro" id="IPR027417">
    <property type="entry name" value="P-loop_NTPase"/>
</dbReference>
<dbReference type="Pfam" id="PF02572">
    <property type="entry name" value="CobA_CobO_BtuR"/>
    <property type="match status" value="1"/>
</dbReference>
<sequence length="172" mass="19162">MKQGLIHLYTGDGKGKTTAAVGLSVRAAGNGMRVWFLQFMKGRPSGEIAVLERLPGVTVRRGECQKFSFQMTEEEKKAVRFQQDELLREAVSQLEEIDLLVLDEATSAISTGLLGEEALQKLLTQKPPQLELVLTGRDPADYMIEAADYLTQMVKQKHPYDRGIAARRGIEQ</sequence>
<gene>
    <name evidence="1" type="ORF">H8702_11715</name>
</gene>
<dbReference type="PANTHER" id="PTHR46638">
    <property type="entry name" value="CORRINOID ADENOSYLTRANSFERASE"/>
    <property type="match status" value="1"/>
</dbReference>
<dbReference type="Gene3D" id="3.40.50.300">
    <property type="entry name" value="P-loop containing nucleotide triphosphate hydrolases"/>
    <property type="match status" value="1"/>
</dbReference>
<dbReference type="EMBL" id="JACRTL010000008">
    <property type="protein sequence ID" value="MBC8611757.1"/>
    <property type="molecule type" value="Genomic_DNA"/>
</dbReference>
<dbReference type="InterPro" id="IPR003724">
    <property type="entry name" value="CblAdoTrfase_CobA"/>
</dbReference>
<evidence type="ECO:0000313" key="1">
    <source>
        <dbReference type="EMBL" id="MBC8611757.1"/>
    </source>
</evidence>